<evidence type="ECO:0000256" key="4">
    <source>
        <dbReference type="ARBA" id="ARBA00022989"/>
    </source>
</evidence>
<dbReference type="Gene3D" id="1.20.1510.10">
    <property type="entry name" value="Cation efflux protein transmembrane domain"/>
    <property type="match status" value="1"/>
</dbReference>
<gene>
    <name evidence="9" type="ORF">ENM66_07045</name>
</gene>
<dbReference type="SUPFAM" id="SSF160240">
    <property type="entry name" value="Cation efflux protein cytoplasmic domain-like"/>
    <property type="match status" value="1"/>
</dbReference>
<evidence type="ECO:0000256" key="5">
    <source>
        <dbReference type="ARBA" id="ARBA00023136"/>
    </source>
</evidence>
<dbReference type="AlphaFoldDB" id="A0A7J3Z8U0"/>
<dbReference type="InterPro" id="IPR002524">
    <property type="entry name" value="Cation_efflux"/>
</dbReference>
<feature type="domain" description="Cation efflux protein cytoplasmic" evidence="8">
    <location>
        <begin position="241"/>
        <end position="315"/>
    </location>
</feature>
<proteinExistence type="predicted"/>
<feature type="transmembrane region" description="Helical" evidence="6">
    <location>
        <begin position="149"/>
        <end position="172"/>
    </location>
</feature>
<dbReference type="InterPro" id="IPR027469">
    <property type="entry name" value="Cation_efflux_TMD_sf"/>
</dbReference>
<reference evidence="9" key="1">
    <citation type="journal article" date="2020" name="mSystems">
        <title>Genome- and Community-Level Interaction Insights into Carbon Utilization and Element Cycling Functions of Hydrothermarchaeota in Hydrothermal Sediment.</title>
        <authorList>
            <person name="Zhou Z."/>
            <person name="Liu Y."/>
            <person name="Xu W."/>
            <person name="Pan J."/>
            <person name="Luo Z.H."/>
            <person name="Li M."/>
        </authorList>
    </citation>
    <scope>NUCLEOTIDE SEQUENCE [LARGE SCALE GENOMIC DNA]</scope>
    <source>
        <strain evidence="9">SpSt-1105</strain>
    </source>
</reference>
<accession>A0A7J3Z8U0</accession>
<dbReference type="Gene3D" id="3.30.70.1350">
    <property type="entry name" value="Cation efflux protein, cytoplasmic domain"/>
    <property type="match status" value="1"/>
</dbReference>
<comment type="subcellular location">
    <subcellularLocation>
        <location evidence="1">Membrane</location>
        <topology evidence="1">Multi-pass membrane protein</topology>
    </subcellularLocation>
</comment>
<feature type="domain" description="Cation efflux protein transmembrane" evidence="7">
    <location>
        <begin position="45"/>
        <end position="236"/>
    </location>
</feature>
<evidence type="ECO:0000259" key="8">
    <source>
        <dbReference type="Pfam" id="PF16916"/>
    </source>
</evidence>
<dbReference type="InterPro" id="IPR027470">
    <property type="entry name" value="Cation_efflux_CTD"/>
</dbReference>
<name>A0A7J3Z8U0_9CREN</name>
<dbReference type="NCBIfam" id="TIGR01297">
    <property type="entry name" value="CDF"/>
    <property type="match status" value="1"/>
</dbReference>
<protein>
    <submittedName>
        <fullName evidence="9">Cation diffusion facilitator family transporter</fullName>
    </submittedName>
</protein>
<keyword evidence="4 6" id="KW-1133">Transmembrane helix</keyword>
<dbReference type="Pfam" id="PF01545">
    <property type="entry name" value="Cation_efflux"/>
    <property type="match status" value="1"/>
</dbReference>
<organism evidence="9">
    <name type="scientific">Ignisphaera aggregans</name>
    <dbReference type="NCBI Taxonomy" id="334771"/>
    <lineage>
        <taxon>Archaea</taxon>
        <taxon>Thermoproteota</taxon>
        <taxon>Thermoprotei</taxon>
        <taxon>Desulfurococcales</taxon>
        <taxon>Desulfurococcaceae</taxon>
        <taxon>Ignisphaera</taxon>
    </lineage>
</organism>
<keyword evidence="5 6" id="KW-0472">Membrane</keyword>
<evidence type="ECO:0000313" key="9">
    <source>
        <dbReference type="EMBL" id="HHQ51087.1"/>
    </source>
</evidence>
<keyword evidence="2" id="KW-0813">Transport</keyword>
<dbReference type="InterPro" id="IPR036837">
    <property type="entry name" value="Cation_efflux_CTD_sf"/>
</dbReference>
<dbReference type="InterPro" id="IPR058533">
    <property type="entry name" value="Cation_efflux_TM"/>
</dbReference>
<dbReference type="GO" id="GO:0008324">
    <property type="term" value="F:monoatomic cation transmembrane transporter activity"/>
    <property type="evidence" value="ECO:0007669"/>
    <property type="project" value="InterPro"/>
</dbReference>
<comment type="caution">
    <text evidence="9">The sequence shown here is derived from an EMBL/GenBank/DDBJ whole genome shotgun (WGS) entry which is preliminary data.</text>
</comment>
<feature type="transmembrane region" description="Helical" evidence="6">
    <location>
        <begin position="211"/>
        <end position="233"/>
    </location>
</feature>
<evidence type="ECO:0000256" key="6">
    <source>
        <dbReference type="SAM" id="Phobius"/>
    </source>
</evidence>
<dbReference type="Pfam" id="PF16916">
    <property type="entry name" value="ZT_dimer"/>
    <property type="match status" value="1"/>
</dbReference>
<dbReference type="PANTHER" id="PTHR43840:SF13">
    <property type="entry name" value="CATION EFFLUX PROTEIN CYTOPLASMIC DOMAIN-CONTAINING PROTEIN"/>
    <property type="match status" value="1"/>
</dbReference>
<evidence type="ECO:0000256" key="2">
    <source>
        <dbReference type="ARBA" id="ARBA00022448"/>
    </source>
</evidence>
<dbReference type="EMBL" id="DRYQ01000100">
    <property type="protein sequence ID" value="HHQ51087.1"/>
    <property type="molecule type" value="Genomic_DNA"/>
</dbReference>
<sequence>MATIIVALSLTTSFRRKLATVLPKVYKWSWKVILATGGNEKLHPVLVLFLINLVSVSLKVVSMTGTNATSVFVDMLNDVGDIVGLGLLLLGLSYERKKRSIYYPFGGRRAVYIFTLLSIMIFSGLIFTVAIFKVVAVISEAMLINVKTYSLYTFSLAFLINAIGFAVVYWFMISGRKDPTLSGSIIDSASDVSGSAVALTTLITRNPMLDALGSLVISGVILISAITLGYRYFQVLIGRAPPKEVLKKVIDKILEFKEIRDVNVFNATMVTEDEFMLILEVEVDKDMEVEDAEKLSTRIEEEIRKLEPRFKHIVIEFVGERAGPKTYREILKQFDSSEQ</sequence>
<evidence type="ECO:0000256" key="1">
    <source>
        <dbReference type="ARBA" id="ARBA00004141"/>
    </source>
</evidence>
<dbReference type="PANTHER" id="PTHR43840">
    <property type="entry name" value="MITOCHONDRIAL METAL TRANSPORTER 1-RELATED"/>
    <property type="match status" value="1"/>
</dbReference>
<keyword evidence="3 6" id="KW-0812">Transmembrane</keyword>
<feature type="transmembrane region" description="Helical" evidence="6">
    <location>
        <begin position="112"/>
        <end position="137"/>
    </location>
</feature>
<evidence type="ECO:0000259" key="7">
    <source>
        <dbReference type="Pfam" id="PF01545"/>
    </source>
</evidence>
<dbReference type="InterPro" id="IPR050291">
    <property type="entry name" value="CDF_Transporter"/>
</dbReference>
<evidence type="ECO:0000256" key="3">
    <source>
        <dbReference type="ARBA" id="ARBA00022692"/>
    </source>
</evidence>
<dbReference type="GO" id="GO:0016020">
    <property type="term" value="C:membrane"/>
    <property type="evidence" value="ECO:0007669"/>
    <property type="project" value="UniProtKB-SubCell"/>
</dbReference>
<dbReference type="SUPFAM" id="SSF161111">
    <property type="entry name" value="Cation efflux protein transmembrane domain-like"/>
    <property type="match status" value="1"/>
</dbReference>